<keyword evidence="8" id="KW-1185">Reference proteome</keyword>
<keyword evidence="1" id="KW-0812">Transmembrane</keyword>
<dbReference type="EMBL" id="JABCLD010001111">
    <property type="protein sequence ID" value="NMU25996.1"/>
    <property type="molecule type" value="Genomic_DNA"/>
</dbReference>
<evidence type="ECO:0000313" key="5">
    <source>
        <dbReference type="EMBL" id="OQJ99037.1"/>
    </source>
</evidence>
<keyword evidence="1" id="KW-1133">Transmembrane helix</keyword>
<gene>
    <name evidence="2" type="ORF">ACX05_09920</name>
    <name evidence="5" type="ORF">AKG60_13530</name>
    <name evidence="4" type="ORF">HKB21_10190</name>
    <name evidence="6" type="ORF">O1Q84_17845</name>
    <name evidence="3" type="ORF">QX249_05785</name>
</gene>
<dbReference type="EMBL" id="CP114195">
    <property type="protein sequence ID" value="WAT92867.1"/>
    <property type="molecule type" value="Genomic_DNA"/>
</dbReference>
<dbReference type="AlphaFoldDB" id="A0A072HG70"/>
<evidence type="ECO:0000313" key="8">
    <source>
        <dbReference type="Proteomes" id="UP000191946"/>
    </source>
</evidence>
<dbReference type="Proteomes" id="UP000037697">
    <property type="component" value="Unassembled WGS sequence"/>
</dbReference>
<feature type="transmembrane region" description="Helical" evidence="1">
    <location>
        <begin position="9"/>
        <end position="28"/>
    </location>
</feature>
<reference evidence="4 9" key="3">
    <citation type="submission" date="2020-04" db="EMBL/GenBank/DDBJ databases">
        <title>Whole-genome sequencing of Vibrio spp. from China reveals different genetic environments of blaCTX-M-14 among diverse lineages.</title>
        <authorList>
            <person name="Zheng Z."/>
            <person name="Ye L."/>
            <person name="Chen S."/>
        </authorList>
    </citation>
    <scope>NUCLEOTIDE SEQUENCE [LARGE SCALE GENOMIC DNA]</scope>
    <source>
        <strain evidence="4 9">Vb0574</strain>
    </source>
</reference>
<reference evidence="2 7" key="1">
    <citation type="submission" date="2015-07" db="EMBL/GenBank/DDBJ databases">
        <title>Foodborne Vibrio parahaemolyticus Isolates.</title>
        <authorList>
            <person name="Ronholm J."/>
            <person name="Petronella N."/>
            <person name="Kenwell R."/>
            <person name="Banerjee S."/>
        </authorList>
    </citation>
    <scope>NUCLEOTIDE SEQUENCE [LARGE SCALE GENOMIC DNA]</scope>
    <source>
        <strain evidence="2 7">HS-06-05</strain>
    </source>
</reference>
<dbReference type="Proteomes" id="UP000555836">
    <property type="component" value="Unassembled WGS sequence"/>
</dbReference>
<dbReference type="Proteomes" id="UP001253193">
    <property type="component" value="Unassembled WGS sequence"/>
</dbReference>
<dbReference type="EMBL" id="JAUHGG010000002">
    <property type="protein sequence ID" value="MDS1820157.1"/>
    <property type="molecule type" value="Genomic_DNA"/>
</dbReference>
<reference evidence="5 8" key="2">
    <citation type="submission" date="2015-08" db="EMBL/GenBank/DDBJ databases">
        <title>Draft Genome Sequences of Vibrio parahaemolyticus Strains.</title>
        <authorList>
            <person name="Gonzalez-Escalona N."/>
            <person name="DePaola A."/>
        </authorList>
    </citation>
    <scope>NUCLEOTIDE SEQUENCE [LARGE SCALE GENOMIC DNA]</scope>
    <source>
        <strain evidence="5 8">CFSAN001621</strain>
    </source>
</reference>
<protein>
    <submittedName>
        <fullName evidence="2 4">Pilus assembly protein</fullName>
    </submittedName>
</protein>
<proteinExistence type="predicted"/>
<evidence type="ECO:0000256" key="1">
    <source>
        <dbReference type="SAM" id="Phobius"/>
    </source>
</evidence>
<reference evidence="3" key="5">
    <citation type="submission" date="2023-06" db="EMBL/GenBank/DDBJ databases">
        <title>Genomic Diversity of Vibrio spp. and Metagenomic Analysis of Pathogens in Florida Gulf Coastal Waters Following Hurricane Ian.</title>
        <authorList>
            <person name="Brumfield K.D."/>
        </authorList>
    </citation>
    <scope>NUCLEOTIDE SEQUENCE</scope>
    <source>
        <strain evidence="3">WBS2B-138</strain>
    </source>
</reference>
<dbReference type="RefSeq" id="WP_005454147.1">
    <property type="nucleotide sequence ID" value="NZ_CABMHD010000003.1"/>
</dbReference>
<dbReference type="Proteomes" id="UP000191946">
    <property type="component" value="Unassembled WGS sequence"/>
</dbReference>
<accession>A0A072HG70</accession>
<evidence type="ECO:0000313" key="7">
    <source>
        <dbReference type="Proteomes" id="UP000037697"/>
    </source>
</evidence>
<reference evidence="6" key="4">
    <citation type="submission" date="2022-12" db="EMBL/GenBank/DDBJ databases">
        <title>Vibrio parahaemolyticus become highly virulent by producing novel Tc toxins.</title>
        <authorList>
            <person name="Yang F."/>
            <person name="You Y."/>
            <person name="Lai Q."/>
            <person name="Xu L."/>
            <person name="Li F."/>
        </authorList>
    </citation>
    <scope>NUCLEOTIDE SEQUENCE</scope>
    <source>
        <strain evidence="6">Vp-HL-202005</strain>
    </source>
</reference>
<evidence type="ECO:0000313" key="2">
    <source>
        <dbReference type="EMBL" id="KOY32517.1"/>
    </source>
</evidence>
<evidence type="ECO:0000313" key="6">
    <source>
        <dbReference type="EMBL" id="WAT92867.1"/>
    </source>
</evidence>
<dbReference type="Proteomes" id="UP001156560">
    <property type="component" value="Chromosome 2"/>
</dbReference>
<organism evidence="4 9">
    <name type="scientific">Vibrio parahaemolyticus</name>
    <dbReference type="NCBI Taxonomy" id="670"/>
    <lineage>
        <taxon>Bacteria</taxon>
        <taxon>Pseudomonadati</taxon>
        <taxon>Pseudomonadota</taxon>
        <taxon>Gammaproteobacteria</taxon>
        <taxon>Vibrionales</taxon>
        <taxon>Vibrionaceae</taxon>
        <taxon>Vibrio</taxon>
    </lineage>
</organism>
<name>A0A072HG70_VIBPH</name>
<dbReference type="EMBL" id="LIRS01000067">
    <property type="protein sequence ID" value="KOY32517.1"/>
    <property type="molecule type" value="Genomic_DNA"/>
</dbReference>
<evidence type="ECO:0000313" key="9">
    <source>
        <dbReference type="Proteomes" id="UP000555836"/>
    </source>
</evidence>
<dbReference type="EMBL" id="LHQV01000015">
    <property type="protein sequence ID" value="OQJ99037.1"/>
    <property type="molecule type" value="Genomic_DNA"/>
</dbReference>
<evidence type="ECO:0000313" key="4">
    <source>
        <dbReference type="EMBL" id="NMU25996.1"/>
    </source>
</evidence>
<evidence type="ECO:0000313" key="3">
    <source>
        <dbReference type="EMBL" id="MDS1820157.1"/>
    </source>
</evidence>
<keyword evidence="1" id="KW-0472">Membrane</keyword>
<sequence length="180" mass="19843">MIKFQKGSLTVEVAMGLPVLIMVLFTWFDLSVLTYSMGVTDHALTTAVMSSKKQGSSSNSEKVDYQDVVKTKLESSGGALWSKVVDHSSVSASVYYFKNLSDFVQCNRSGQALDDCPNVKKGDAVANSVNMPIAIYQLSFTYHPLFNFVMPSMSINREMVAVQEYERCTFKLGEEITCGG</sequence>